<organism evidence="2 3">
    <name type="scientific">Bacillus cereus</name>
    <dbReference type="NCBI Taxonomy" id="1396"/>
    <lineage>
        <taxon>Bacteria</taxon>
        <taxon>Bacillati</taxon>
        <taxon>Bacillota</taxon>
        <taxon>Bacilli</taxon>
        <taxon>Bacillales</taxon>
        <taxon>Bacillaceae</taxon>
        <taxon>Bacillus</taxon>
        <taxon>Bacillus cereus group</taxon>
    </lineage>
</organism>
<reference evidence="2 3" key="1">
    <citation type="journal article" date="2019" name="Ecotoxicol. Environ. Saf.">
        <title>Microbial characterization of heavy metal resistant bacterial strains isolated from an electroplating wastewater treatment plant.</title>
        <authorList>
            <person name="Cai X."/>
            <person name="Zheng X."/>
            <person name="Zhang D."/>
            <person name="Iqbal W."/>
            <person name="Liu C."/>
            <person name="Yang B."/>
            <person name="Zhao X."/>
            <person name="Lu X."/>
            <person name="Mao Y."/>
        </authorList>
    </citation>
    <scope>NUCLEOTIDE SEQUENCE [LARGE SCALE GENOMIC DNA]</scope>
    <source>
        <strain evidence="2 3">Co1-1</strain>
    </source>
</reference>
<keyword evidence="1" id="KW-0472">Membrane</keyword>
<proteinExistence type="predicted"/>
<feature type="transmembrane region" description="Helical" evidence="1">
    <location>
        <begin position="6"/>
        <end position="24"/>
    </location>
</feature>
<evidence type="ECO:0000313" key="3">
    <source>
        <dbReference type="Proteomes" id="UP000321735"/>
    </source>
</evidence>
<name>A0A9X7M1F8_BACCE</name>
<dbReference type="EMBL" id="CP031778">
    <property type="protein sequence ID" value="QDZ77134.1"/>
    <property type="molecule type" value="Genomic_DNA"/>
</dbReference>
<evidence type="ECO:0000256" key="1">
    <source>
        <dbReference type="SAM" id="Phobius"/>
    </source>
</evidence>
<keyword evidence="1" id="KW-1133">Transmembrane helix</keyword>
<sequence length="60" mass="7082">MNIFQIIDYVLIIILAIFFSIKLIKEIQCKKRGSFIAIFSIISIYFLVKTFFVICIIFDL</sequence>
<protein>
    <submittedName>
        <fullName evidence="2">Uncharacterized protein</fullName>
    </submittedName>
</protein>
<dbReference type="AlphaFoldDB" id="A0A9X7M1F8"/>
<feature type="transmembrane region" description="Helical" evidence="1">
    <location>
        <begin position="36"/>
        <end position="59"/>
    </location>
</feature>
<accession>A0A9X7M1F8</accession>
<dbReference type="Proteomes" id="UP000321735">
    <property type="component" value="Chromosome"/>
</dbReference>
<gene>
    <name evidence="2" type="ORF">D0437_30895</name>
</gene>
<keyword evidence="1" id="KW-0812">Transmembrane</keyword>
<evidence type="ECO:0000313" key="2">
    <source>
        <dbReference type="EMBL" id="QDZ77134.1"/>
    </source>
</evidence>